<feature type="signal peptide" evidence="4">
    <location>
        <begin position="1"/>
        <end position="19"/>
    </location>
</feature>
<evidence type="ECO:0000256" key="5">
    <source>
        <dbReference type="SAM" id="MobiDB-lite"/>
    </source>
</evidence>
<dbReference type="GO" id="GO:0006508">
    <property type="term" value="P:proteolysis"/>
    <property type="evidence" value="ECO:0007669"/>
    <property type="project" value="InterPro"/>
</dbReference>
<protein>
    <recommendedName>
        <fullName evidence="4">Carboxylic ester hydrolase</fullName>
        <ecNumber evidence="4">3.1.1.-</ecNumber>
    </recommendedName>
</protein>
<keyword evidence="4" id="KW-0119">Carbohydrate metabolism</keyword>
<feature type="compositionally biased region" description="Low complexity" evidence="5">
    <location>
        <begin position="372"/>
        <end position="396"/>
    </location>
</feature>
<dbReference type="GO" id="GO:0005576">
    <property type="term" value="C:extracellular region"/>
    <property type="evidence" value="ECO:0007669"/>
    <property type="project" value="UniProtKB-SubCell"/>
</dbReference>
<feature type="region of interest" description="Disordered" evidence="5">
    <location>
        <begin position="305"/>
        <end position="328"/>
    </location>
</feature>
<name>A0AAD5SG55_9FUNG</name>
<keyword evidence="2 4" id="KW-0732">Signal</keyword>
<dbReference type="GO" id="GO:0045493">
    <property type="term" value="P:xylan catabolic process"/>
    <property type="evidence" value="ECO:0007669"/>
    <property type="project" value="UniProtKB-UniRule"/>
</dbReference>
<evidence type="ECO:0000256" key="4">
    <source>
        <dbReference type="RuleBase" id="RU367147"/>
    </source>
</evidence>
<feature type="region of interest" description="Disordered" evidence="5">
    <location>
        <begin position="370"/>
        <end position="406"/>
    </location>
</feature>
<evidence type="ECO:0000313" key="7">
    <source>
        <dbReference type="EMBL" id="KAJ3049056.1"/>
    </source>
</evidence>
<dbReference type="Proteomes" id="UP001212841">
    <property type="component" value="Unassembled WGS sequence"/>
</dbReference>
<sequence length="406" mass="43580">MFKPTAVLGLLALTTLAIAQSSRGLQRVSNFGTNPSNLLMDVYIPDNLPSRPPLLLGIHWCTGSGEAFYSGTEWKQMADKYKFIVIYPSVTRTYGNKCYDVGSTASITHLGGSDSLSMYNMVQYALQTYNADSSRVFVTGHSSGGMSTQMMLGSYPEVFKAGAAFAGVPFACFNPPDASLWNGDCATGKKVKTASQWGDLVRSAYPGYSGSRPRVMLWHSDNDDVVYYTNFGEAIKQWTNVLGVSQSPSSTDKPQSTWTRTRYRDNSGTVQVEAVSVQGGGHNVLVPGMAQYVVDFFGLNQPSTGTPTTTVRTTTTGGNTQPTTQPGASCTDVAPSGDYTCAQQAGWGKCTESWMANYCNASCGRCNGSGSPTTTTRLQTTTQQPPRTTTTTRPPTSSGAPLYGQW</sequence>
<evidence type="ECO:0000256" key="3">
    <source>
        <dbReference type="ARBA" id="ARBA00022801"/>
    </source>
</evidence>
<proteinExistence type="inferred from homology"/>
<keyword evidence="3 4" id="KW-0378">Hydrolase</keyword>
<dbReference type="InterPro" id="IPR029058">
    <property type="entry name" value="AB_hydrolase_fold"/>
</dbReference>
<accession>A0AAD5SG55</accession>
<dbReference type="InterPro" id="IPR001375">
    <property type="entry name" value="Peptidase_S9_cat"/>
</dbReference>
<dbReference type="PROSITE" id="PS51670">
    <property type="entry name" value="SHKT"/>
    <property type="match status" value="1"/>
</dbReference>
<keyword evidence="8" id="KW-1185">Reference proteome</keyword>
<comment type="caution">
    <text evidence="7">The sequence shown here is derived from an EMBL/GenBank/DDBJ whole genome shotgun (WGS) entry which is preliminary data.</text>
</comment>
<dbReference type="Pfam" id="PF00326">
    <property type="entry name" value="Peptidase_S9"/>
    <property type="match status" value="1"/>
</dbReference>
<dbReference type="InterPro" id="IPR050955">
    <property type="entry name" value="Plant_Biomass_Hydrol_Est"/>
</dbReference>
<dbReference type="EMBL" id="JADGJD010000699">
    <property type="protein sequence ID" value="KAJ3049056.1"/>
    <property type="molecule type" value="Genomic_DNA"/>
</dbReference>
<evidence type="ECO:0000259" key="6">
    <source>
        <dbReference type="PROSITE" id="PS51670"/>
    </source>
</evidence>
<dbReference type="SUPFAM" id="SSF53474">
    <property type="entry name" value="alpha/beta-Hydrolases"/>
    <property type="match status" value="2"/>
</dbReference>
<feature type="compositionally biased region" description="Low complexity" evidence="5">
    <location>
        <begin position="305"/>
        <end position="327"/>
    </location>
</feature>
<dbReference type="PANTHER" id="PTHR43037">
    <property type="entry name" value="UNNAMED PRODUCT-RELATED"/>
    <property type="match status" value="1"/>
</dbReference>
<keyword evidence="4" id="KW-0964">Secreted</keyword>
<comment type="subcellular location">
    <subcellularLocation>
        <location evidence="4">Secreted</location>
    </subcellularLocation>
</comment>
<feature type="domain" description="ShKT" evidence="6">
    <location>
        <begin position="330"/>
        <end position="366"/>
    </location>
</feature>
<dbReference type="InterPro" id="IPR003582">
    <property type="entry name" value="ShKT_dom"/>
</dbReference>
<dbReference type="AlphaFoldDB" id="A0AAD5SG55"/>
<dbReference type="InterPro" id="IPR010126">
    <property type="entry name" value="Esterase_phb"/>
</dbReference>
<keyword evidence="1 4" id="KW-0719">Serine esterase</keyword>
<dbReference type="Gene3D" id="3.40.50.1820">
    <property type="entry name" value="alpha/beta hydrolase"/>
    <property type="match status" value="1"/>
</dbReference>
<dbReference type="GO" id="GO:0008236">
    <property type="term" value="F:serine-type peptidase activity"/>
    <property type="evidence" value="ECO:0007669"/>
    <property type="project" value="InterPro"/>
</dbReference>
<feature type="chain" id="PRO_5041781079" description="Carboxylic ester hydrolase" evidence="4">
    <location>
        <begin position="20"/>
        <end position="406"/>
    </location>
</feature>
<dbReference type="EC" id="3.1.1.-" evidence="4"/>
<reference evidence="7" key="1">
    <citation type="submission" date="2020-05" db="EMBL/GenBank/DDBJ databases">
        <title>Phylogenomic resolution of chytrid fungi.</title>
        <authorList>
            <person name="Stajich J.E."/>
            <person name="Amses K."/>
            <person name="Simmons R."/>
            <person name="Seto K."/>
            <person name="Myers J."/>
            <person name="Bonds A."/>
            <person name="Quandt C.A."/>
            <person name="Barry K."/>
            <person name="Liu P."/>
            <person name="Grigoriev I."/>
            <person name="Longcore J.E."/>
            <person name="James T.Y."/>
        </authorList>
    </citation>
    <scope>NUCLEOTIDE SEQUENCE</scope>
    <source>
        <strain evidence="7">JEL0318</strain>
    </source>
</reference>
<keyword evidence="4" id="KW-0624">Polysaccharide degradation</keyword>
<comment type="similarity">
    <text evidence="4">Belongs to the carbohydrate esterase 1 (CE1) family.</text>
</comment>
<dbReference type="PANTHER" id="PTHR43037:SF5">
    <property type="entry name" value="FERULOYL ESTERASE"/>
    <property type="match status" value="1"/>
</dbReference>
<evidence type="ECO:0000256" key="2">
    <source>
        <dbReference type="ARBA" id="ARBA00022729"/>
    </source>
</evidence>
<dbReference type="NCBIfam" id="TIGR01840">
    <property type="entry name" value="esterase_phb"/>
    <property type="match status" value="1"/>
</dbReference>
<dbReference type="GO" id="GO:0052689">
    <property type="term" value="F:carboxylic ester hydrolase activity"/>
    <property type="evidence" value="ECO:0007669"/>
    <property type="project" value="UniProtKB-KW"/>
</dbReference>
<evidence type="ECO:0000313" key="8">
    <source>
        <dbReference type="Proteomes" id="UP001212841"/>
    </source>
</evidence>
<comment type="function">
    <text evidence="4">Esterase involved in the hydrolysis of xylan, a major structural heterogeneous polysaccharide found in plant biomass representing the second most abundant polysaccharide in the biosphere, after cellulose.</text>
</comment>
<organism evidence="7 8">
    <name type="scientific">Rhizophlyctis rosea</name>
    <dbReference type="NCBI Taxonomy" id="64517"/>
    <lineage>
        <taxon>Eukaryota</taxon>
        <taxon>Fungi</taxon>
        <taxon>Fungi incertae sedis</taxon>
        <taxon>Chytridiomycota</taxon>
        <taxon>Chytridiomycota incertae sedis</taxon>
        <taxon>Chytridiomycetes</taxon>
        <taxon>Rhizophlyctidales</taxon>
        <taxon>Rhizophlyctidaceae</taxon>
        <taxon>Rhizophlyctis</taxon>
    </lineage>
</organism>
<evidence type="ECO:0000256" key="1">
    <source>
        <dbReference type="ARBA" id="ARBA00022487"/>
    </source>
</evidence>
<gene>
    <name evidence="7" type="ORF">HK097_009907</name>
</gene>